<feature type="region of interest" description="Disordered" evidence="1">
    <location>
        <begin position="1"/>
        <end position="46"/>
    </location>
</feature>
<keyword evidence="3" id="KW-1185">Reference proteome</keyword>
<proteinExistence type="predicted"/>
<gene>
    <name evidence="2" type="ORF">E2C01_096411</name>
</gene>
<comment type="caution">
    <text evidence="2">The sequence shown here is derived from an EMBL/GenBank/DDBJ whole genome shotgun (WGS) entry which is preliminary data.</text>
</comment>
<dbReference type="AlphaFoldDB" id="A0A5B7K1Y4"/>
<protein>
    <submittedName>
        <fullName evidence="2">Uncharacterized protein</fullName>
    </submittedName>
</protein>
<evidence type="ECO:0000313" key="3">
    <source>
        <dbReference type="Proteomes" id="UP000324222"/>
    </source>
</evidence>
<evidence type="ECO:0000313" key="2">
    <source>
        <dbReference type="EMBL" id="MPD00906.1"/>
    </source>
</evidence>
<dbReference type="EMBL" id="VSRR010124892">
    <property type="protein sequence ID" value="MPD00906.1"/>
    <property type="molecule type" value="Genomic_DNA"/>
</dbReference>
<sequence>MSIPSSQTIVTHTSCRAMSRGPVTTTSSTSRMSPLRIQDSSTRHGS</sequence>
<reference evidence="2 3" key="1">
    <citation type="submission" date="2019-05" db="EMBL/GenBank/DDBJ databases">
        <title>Another draft genome of Portunus trituberculatus and its Hox gene families provides insights of decapod evolution.</title>
        <authorList>
            <person name="Jeong J.-H."/>
            <person name="Song I."/>
            <person name="Kim S."/>
            <person name="Choi T."/>
            <person name="Kim D."/>
            <person name="Ryu S."/>
            <person name="Kim W."/>
        </authorList>
    </citation>
    <scope>NUCLEOTIDE SEQUENCE [LARGE SCALE GENOMIC DNA]</scope>
    <source>
        <tissue evidence="2">Muscle</tissue>
    </source>
</reference>
<dbReference type="Proteomes" id="UP000324222">
    <property type="component" value="Unassembled WGS sequence"/>
</dbReference>
<organism evidence="2 3">
    <name type="scientific">Portunus trituberculatus</name>
    <name type="common">Swimming crab</name>
    <name type="synonym">Neptunus trituberculatus</name>
    <dbReference type="NCBI Taxonomy" id="210409"/>
    <lineage>
        <taxon>Eukaryota</taxon>
        <taxon>Metazoa</taxon>
        <taxon>Ecdysozoa</taxon>
        <taxon>Arthropoda</taxon>
        <taxon>Crustacea</taxon>
        <taxon>Multicrustacea</taxon>
        <taxon>Malacostraca</taxon>
        <taxon>Eumalacostraca</taxon>
        <taxon>Eucarida</taxon>
        <taxon>Decapoda</taxon>
        <taxon>Pleocyemata</taxon>
        <taxon>Brachyura</taxon>
        <taxon>Eubrachyura</taxon>
        <taxon>Portunoidea</taxon>
        <taxon>Portunidae</taxon>
        <taxon>Portuninae</taxon>
        <taxon>Portunus</taxon>
    </lineage>
</organism>
<name>A0A5B7K1Y4_PORTR</name>
<accession>A0A5B7K1Y4</accession>
<evidence type="ECO:0000256" key="1">
    <source>
        <dbReference type="SAM" id="MobiDB-lite"/>
    </source>
</evidence>